<gene>
    <name evidence="1" type="ORF">HHL22_09720</name>
</gene>
<proteinExistence type="predicted"/>
<evidence type="ECO:0000313" key="2">
    <source>
        <dbReference type="Proteomes" id="UP000559626"/>
    </source>
</evidence>
<evidence type="ECO:0000313" key="1">
    <source>
        <dbReference type="EMBL" id="NML65480.1"/>
    </source>
</evidence>
<dbReference type="Proteomes" id="UP000559626">
    <property type="component" value="Unassembled WGS sequence"/>
</dbReference>
<dbReference type="EMBL" id="JABBGH010000001">
    <property type="protein sequence ID" value="NML65480.1"/>
    <property type="molecule type" value="Genomic_DNA"/>
</dbReference>
<accession>A0A7Y0AE76</accession>
<protein>
    <submittedName>
        <fullName evidence="1">Uncharacterized protein</fullName>
    </submittedName>
</protein>
<keyword evidence="2" id="KW-1185">Reference proteome</keyword>
<organism evidence="1 2">
    <name type="scientific">Hymenobacter polaris</name>
    <dbReference type="NCBI Taxonomy" id="2682546"/>
    <lineage>
        <taxon>Bacteria</taxon>
        <taxon>Pseudomonadati</taxon>
        <taxon>Bacteroidota</taxon>
        <taxon>Cytophagia</taxon>
        <taxon>Cytophagales</taxon>
        <taxon>Hymenobacteraceae</taxon>
        <taxon>Hymenobacter</taxon>
    </lineage>
</organism>
<comment type="caution">
    <text evidence="1">The sequence shown here is derived from an EMBL/GenBank/DDBJ whole genome shotgun (WGS) entry which is preliminary data.</text>
</comment>
<name>A0A7Y0AE76_9BACT</name>
<reference evidence="1 2" key="1">
    <citation type="submission" date="2020-04" db="EMBL/GenBank/DDBJ databases">
        <title>Hymenobacter polaris sp. nov., isolated from Arctic soil.</title>
        <authorList>
            <person name="Dahal R.H."/>
        </authorList>
    </citation>
    <scope>NUCLEOTIDE SEQUENCE [LARGE SCALE GENOMIC DNA]</scope>
    <source>
        <strain evidence="1 2">RP-2-7</strain>
    </source>
</reference>
<dbReference type="AlphaFoldDB" id="A0A7Y0AE76"/>
<dbReference type="RefSeq" id="WP_169530778.1">
    <property type="nucleotide sequence ID" value="NZ_JABBGH010000001.1"/>
</dbReference>
<sequence length="56" mass="6096">MSWNLALPAKVRVGHVTFGATYNYVLPIKLPHEDEAAGFGPKSYLSFSLSYSLGGH</sequence>